<dbReference type="GO" id="GO:0006897">
    <property type="term" value="P:endocytosis"/>
    <property type="evidence" value="ECO:0007669"/>
    <property type="project" value="TreeGrafter"/>
</dbReference>
<dbReference type="Gene3D" id="3.30.40.10">
    <property type="entry name" value="Zinc/RING finger domain, C3HC4 (zinc finger)"/>
    <property type="match status" value="1"/>
</dbReference>
<dbReference type="GO" id="GO:0006914">
    <property type="term" value="P:autophagy"/>
    <property type="evidence" value="ECO:0007669"/>
    <property type="project" value="TreeGrafter"/>
</dbReference>
<dbReference type="InterPro" id="IPR019787">
    <property type="entry name" value="Znf_PHD-finger"/>
</dbReference>
<dbReference type="PANTHER" id="PTHR31855">
    <property type="entry name" value="GUANINE NUCLEOTIDE EXCHANGE C9ORF72"/>
    <property type="match status" value="1"/>
</dbReference>
<evidence type="ECO:0000256" key="2">
    <source>
        <dbReference type="ARBA" id="ARBA00022771"/>
    </source>
</evidence>
<dbReference type="GO" id="GO:0005768">
    <property type="term" value="C:endosome"/>
    <property type="evidence" value="ECO:0007669"/>
    <property type="project" value="TreeGrafter"/>
</dbReference>
<dbReference type="AlphaFoldDB" id="A0A6L2Q3V2"/>
<evidence type="ECO:0000259" key="5">
    <source>
        <dbReference type="SMART" id="SM00249"/>
    </source>
</evidence>
<dbReference type="GO" id="GO:0005776">
    <property type="term" value="C:autophagosome"/>
    <property type="evidence" value="ECO:0007669"/>
    <property type="project" value="TreeGrafter"/>
</dbReference>
<dbReference type="InterPro" id="IPR027819">
    <property type="entry name" value="C9orf72"/>
</dbReference>
<dbReference type="InterPro" id="IPR001965">
    <property type="entry name" value="Znf_PHD"/>
</dbReference>
<keyword evidence="2" id="KW-0863">Zinc-finger</keyword>
<dbReference type="SUPFAM" id="SSF57903">
    <property type="entry name" value="FYVE/PHD zinc finger"/>
    <property type="match status" value="1"/>
</dbReference>
<evidence type="ECO:0000256" key="1">
    <source>
        <dbReference type="ARBA" id="ARBA00022723"/>
    </source>
</evidence>
<evidence type="ECO:0000313" key="6">
    <source>
        <dbReference type="EMBL" id="GFG39499.1"/>
    </source>
</evidence>
<evidence type="ECO:0000313" key="7">
    <source>
        <dbReference type="Proteomes" id="UP000502823"/>
    </source>
</evidence>
<dbReference type="InterPro" id="IPR011011">
    <property type="entry name" value="Znf_FYVE_PHD"/>
</dbReference>
<dbReference type="Proteomes" id="UP000502823">
    <property type="component" value="Unassembled WGS sequence"/>
</dbReference>
<evidence type="ECO:0000256" key="4">
    <source>
        <dbReference type="SAM" id="MobiDB-lite"/>
    </source>
</evidence>
<dbReference type="CDD" id="cd15546">
    <property type="entry name" value="PHD_PHF13_like"/>
    <property type="match status" value="1"/>
</dbReference>
<dbReference type="Pfam" id="PF15019">
    <property type="entry name" value="C9orf72-like"/>
    <property type="match status" value="1"/>
</dbReference>
<dbReference type="GO" id="GO:0008270">
    <property type="term" value="F:zinc ion binding"/>
    <property type="evidence" value="ECO:0007669"/>
    <property type="project" value="UniProtKB-KW"/>
</dbReference>
<dbReference type="Pfam" id="PF00628">
    <property type="entry name" value="PHD"/>
    <property type="match status" value="1"/>
</dbReference>
<dbReference type="OrthoDB" id="10252077at2759"/>
<evidence type="ECO:0000256" key="3">
    <source>
        <dbReference type="ARBA" id="ARBA00022833"/>
    </source>
</evidence>
<feature type="region of interest" description="Disordered" evidence="4">
    <location>
        <begin position="648"/>
        <end position="669"/>
    </location>
</feature>
<accession>A0A6L2Q3V2</accession>
<keyword evidence="7" id="KW-1185">Reference proteome</keyword>
<keyword evidence="3" id="KW-0862">Zinc</keyword>
<dbReference type="EMBL" id="BLKM01000905">
    <property type="protein sequence ID" value="GFG39499.1"/>
    <property type="molecule type" value="Genomic_DNA"/>
</dbReference>
<comment type="caution">
    <text evidence="6">The sequence shown here is derived from an EMBL/GenBank/DDBJ whole genome shotgun (WGS) entry which is preliminary data.</text>
</comment>
<sequence length="763" mass="84703">MHSCNICNIDSDSGGSVLPVLKPAAMSSVIAGSAQEEVCHFIDVDSSKHSGLPSVSATDTTCLEAVKPDAPAEYTLSNVYGANLSVSYILPAEEDSIISAIVLSKWDDIMGPQTVHVWLKDEANVKSTRTEDSASHSVIRNVCLAKSVKYVTVHTVNCTGLSSALSPCCGSNAVDPGQKNSGIFIVPEIDLVAQSLVFQLQDHELSVLYSVAILVSYRQYDYFLHLRQLCWHWLQRTAARLHVILLKCLSSNSTFEATDQVNGWMLDMCCMMMSLKSYGLAPAAHVQPYHVLDNPLLERVLTSHLQTFGCTVVMGTSSEDINSLILFLALFLDTDELHCSRLVLPLEKCTFHAGLFLQGLLLNEYGFRELCSIELAANPYPVTAVDLTRGVQAAAVKQTPLHHCRWQRFQKEYRLLCEEAKVEGQVNSLHESMLHPVKEGASLVCGFLEDLRHLSSDLWLTYIQLFKQKLYSFAFSLLNLVCCLSKDPKKLGHSRYLAQALDLEEADLLIVLAVAEKLQPGVYAFVMAPKAKKSPSADDDDDDVKLSLLYWNYTNLFTFRTSLVVQRCRICHAGCYDVGDSIVCHCNDSHSSRKEVEPIHERGMPSTVSKRPRTAEDFYLFCKCILEYENYEQEELCDKGGSPLGSTGSVADSIKSESPAGSVPEDRKGLEAAKAASSQDWNWNGIHFSEEDSYDLVTCYCTKPFAGRPMIECSKCLTWIHLSCAKIKKTNIPEVFICVKCKNRKFTSVTSSSSVRHKKRVSV</sequence>
<dbReference type="PROSITE" id="PS51835">
    <property type="entry name" value="DENN_C9ORF72"/>
    <property type="match status" value="1"/>
</dbReference>
<dbReference type="InParanoid" id="A0A6L2Q3V2"/>
<dbReference type="PANTHER" id="PTHR31855:SF2">
    <property type="entry name" value="GUANINE NUCLEOTIDE EXCHANGE FACTOR C9ORF72"/>
    <property type="match status" value="1"/>
</dbReference>
<name>A0A6L2Q3V2_COPFO</name>
<feature type="domain" description="Zinc finger PHD-type" evidence="5">
    <location>
        <begin position="698"/>
        <end position="742"/>
    </location>
</feature>
<dbReference type="GO" id="GO:0005085">
    <property type="term" value="F:guanyl-nucleotide exchange factor activity"/>
    <property type="evidence" value="ECO:0007669"/>
    <property type="project" value="InterPro"/>
</dbReference>
<proteinExistence type="predicted"/>
<keyword evidence="1" id="KW-0479">Metal-binding</keyword>
<organism evidence="6 7">
    <name type="scientific">Coptotermes formosanus</name>
    <name type="common">Formosan subterranean termite</name>
    <dbReference type="NCBI Taxonomy" id="36987"/>
    <lineage>
        <taxon>Eukaryota</taxon>
        <taxon>Metazoa</taxon>
        <taxon>Ecdysozoa</taxon>
        <taxon>Arthropoda</taxon>
        <taxon>Hexapoda</taxon>
        <taxon>Insecta</taxon>
        <taxon>Pterygota</taxon>
        <taxon>Neoptera</taxon>
        <taxon>Polyneoptera</taxon>
        <taxon>Dictyoptera</taxon>
        <taxon>Blattodea</taxon>
        <taxon>Blattoidea</taxon>
        <taxon>Termitoidae</taxon>
        <taxon>Rhinotermitidae</taxon>
        <taxon>Coptotermes</taxon>
    </lineage>
</organism>
<gene>
    <name evidence="6" type="ORF">Cfor_00494</name>
</gene>
<dbReference type="InterPro" id="IPR013083">
    <property type="entry name" value="Znf_RING/FYVE/PHD"/>
</dbReference>
<dbReference type="SMART" id="SM00249">
    <property type="entry name" value="PHD"/>
    <property type="match status" value="1"/>
</dbReference>
<reference evidence="7" key="1">
    <citation type="submission" date="2020-01" db="EMBL/GenBank/DDBJ databases">
        <title>Draft genome sequence of the Termite Coptotermes fromosanus.</title>
        <authorList>
            <person name="Itakura S."/>
            <person name="Yosikawa Y."/>
            <person name="Umezawa K."/>
        </authorList>
    </citation>
    <scope>NUCLEOTIDE SEQUENCE [LARGE SCALE GENOMIC DNA]</scope>
</reference>
<protein>
    <recommendedName>
        <fullName evidence="5">Zinc finger PHD-type domain-containing protein</fullName>
    </recommendedName>
</protein>